<dbReference type="InterPro" id="IPR003850">
    <property type="entry name" value="PurS"/>
</dbReference>
<dbReference type="EC" id="6.3.5.3" evidence="6"/>
<reference evidence="7 8" key="1">
    <citation type="submission" date="2016-10" db="EMBL/GenBank/DDBJ databases">
        <authorList>
            <person name="de Groot N.N."/>
        </authorList>
    </citation>
    <scope>NUCLEOTIDE SEQUENCE [LARGE SCALE GENOMIC DNA]</scope>
    <source>
        <strain evidence="7 8">CGMCC 1.7727</strain>
    </source>
</reference>
<dbReference type="Proteomes" id="UP000199687">
    <property type="component" value="Unassembled WGS sequence"/>
</dbReference>
<dbReference type="GO" id="GO:0006189">
    <property type="term" value="P:'de novo' IMP biosynthetic process"/>
    <property type="evidence" value="ECO:0007669"/>
    <property type="project" value="UniProtKB-UniRule"/>
</dbReference>
<keyword evidence="1 6" id="KW-0963">Cytoplasm</keyword>
<comment type="pathway">
    <text evidence="6">Purine metabolism; IMP biosynthesis via de novo pathway; 5-amino-1-(5-phospho-D-ribosyl)imidazole from N(2)-formyl-N(1)-(5-phospho-D-ribosyl)glycinamide: step 1/2.</text>
</comment>
<comment type="subcellular location">
    <subcellularLocation>
        <location evidence="6">Cytoplasm</location>
    </subcellularLocation>
</comment>
<evidence type="ECO:0000313" key="8">
    <source>
        <dbReference type="Proteomes" id="UP000199687"/>
    </source>
</evidence>
<dbReference type="InterPro" id="IPR036604">
    <property type="entry name" value="PurS-like_sf"/>
</dbReference>
<proteinExistence type="inferred from homology"/>
<name>A0A1H9QV46_9BACI</name>
<keyword evidence="3 6" id="KW-0547">Nucleotide-binding</keyword>
<protein>
    <recommendedName>
        <fullName evidence="6">Phosphoribosylformylglycinamidine synthase subunit PurS</fullName>
        <shortName evidence="6">FGAM synthase</shortName>
        <ecNumber evidence="6">6.3.5.3</ecNumber>
    </recommendedName>
    <alternativeName>
        <fullName evidence="6">Formylglycinamide ribonucleotide amidotransferase subunit III</fullName>
        <shortName evidence="6">FGAR amidotransferase III</shortName>
        <shortName evidence="6">FGAR-AT III</shortName>
    </alternativeName>
    <alternativeName>
        <fullName evidence="6">Phosphoribosylformylglycinamidine synthase subunit III</fullName>
    </alternativeName>
</protein>
<dbReference type="PANTHER" id="PTHR34696">
    <property type="entry name" value="PHOSPHORIBOSYLFORMYLGLYCINAMIDINE SYNTHASE SUBUNIT PURS"/>
    <property type="match status" value="1"/>
</dbReference>
<keyword evidence="8" id="KW-1185">Reference proteome</keyword>
<organism evidence="7 8">
    <name type="scientific">Gracilibacillus ureilyticus</name>
    <dbReference type="NCBI Taxonomy" id="531814"/>
    <lineage>
        <taxon>Bacteria</taxon>
        <taxon>Bacillati</taxon>
        <taxon>Bacillota</taxon>
        <taxon>Bacilli</taxon>
        <taxon>Bacillales</taxon>
        <taxon>Bacillaceae</taxon>
        <taxon>Gracilibacillus</taxon>
    </lineage>
</organism>
<evidence type="ECO:0000256" key="4">
    <source>
        <dbReference type="ARBA" id="ARBA00022755"/>
    </source>
</evidence>
<dbReference type="AlphaFoldDB" id="A0A1H9QV46"/>
<dbReference type="RefSeq" id="WP_089740493.1">
    <property type="nucleotide sequence ID" value="NZ_FOGL01000007.1"/>
</dbReference>
<dbReference type="NCBIfam" id="TIGR00302">
    <property type="entry name" value="phosphoribosylformylglycinamidine synthase subunit PurS"/>
    <property type="match status" value="1"/>
</dbReference>
<dbReference type="Gene3D" id="3.30.1280.10">
    <property type="entry name" value="Phosphoribosylformylglycinamidine synthase subunit PurS"/>
    <property type="match status" value="1"/>
</dbReference>
<dbReference type="GO" id="GO:0005524">
    <property type="term" value="F:ATP binding"/>
    <property type="evidence" value="ECO:0007669"/>
    <property type="project" value="UniProtKB-UniRule"/>
</dbReference>
<dbReference type="GO" id="GO:0004642">
    <property type="term" value="F:phosphoribosylformylglycinamidine synthase activity"/>
    <property type="evidence" value="ECO:0007669"/>
    <property type="project" value="UniProtKB-UniRule"/>
</dbReference>
<evidence type="ECO:0000256" key="1">
    <source>
        <dbReference type="ARBA" id="ARBA00022490"/>
    </source>
</evidence>
<evidence type="ECO:0000256" key="5">
    <source>
        <dbReference type="ARBA" id="ARBA00022840"/>
    </source>
</evidence>
<dbReference type="EMBL" id="FOGL01000007">
    <property type="protein sequence ID" value="SER63573.1"/>
    <property type="molecule type" value="Genomic_DNA"/>
</dbReference>
<evidence type="ECO:0000256" key="2">
    <source>
        <dbReference type="ARBA" id="ARBA00022598"/>
    </source>
</evidence>
<comment type="catalytic activity">
    <reaction evidence="6">
        <text>N(2)-formyl-N(1)-(5-phospho-beta-D-ribosyl)glycinamide + L-glutamine + ATP + H2O = 2-formamido-N(1)-(5-O-phospho-beta-D-ribosyl)acetamidine + L-glutamate + ADP + phosphate + H(+)</text>
        <dbReference type="Rhea" id="RHEA:17129"/>
        <dbReference type="ChEBI" id="CHEBI:15377"/>
        <dbReference type="ChEBI" id="CHEBI:15378"/>
        <dbReference type="ChEBI" id="CHEBI:29985"/>
        <dbReference type="ChEBI" id="CHEBI:30616"/>
        <dbReference type="ChEBI" id="CHEBI:43474"/>
        <dbReference type="ChEBI" id="CHEBI:58359"/>
        <dbReference type="ChEBI" id="CHEBI:147286"/>
        <dbReference type="ChEBI" id="CHEBI:147287"/>
        <dbReference type="ChEBI" id="CHEBI:456216"/>
        <dbReference type="EC" id="6.3.5.3"/>
    </reaction>
</comment>
<comment type="function">
    <text evidence="6">Part of the phosphoribosylformylglycinamidine synthase complex involved in the purines biosynthetic pathway. Catalyzes the ATP-dependent conversion of formylglycinamide ribonucleotide (FGAR) and glutamine to yield formylglycinamidine ribonucleotide (FGAM) and glutamate. The FGAM synthase complex is composed of three subunits. PurQ produces an ammonia molecule by converting glutamine to glutamate. PurL transfers the ammonia molecule to FGAR to form FGAM in an ATP-dependent manner. PurS interacts with PurQ and PurL and is thought to assist in the transfer of the ammonia molecule from PurQ to PurL.</text>
</comment>
<dbReference type="NCBIfam" id="NF004630">
    <property type="entry name" value="PRK05974.1"/>
    <property type="match status" value="1"/>
</dbReference>
<dbReference type="OrthoDB" id="9799101at2"/>
<keyword evidence="4 6" id="KW-0658">Purine biosynthesis</keyword>
<evidence type="ECO:0000313" key="7">
    <source>
        <dbReference type="EMBL" id="SER63573.1"/>
    </source>
</evidence>
<evidence type="ECO:0000256" key="6">
    <source>
        <dbReference type="HAMAP-Rule" id="MF_01926"/>
    </source>
</evidence>
<evidence type="ECO:0000256" key="3">
    <source>
        <dbReference type="ARBA" id="ARBA00022741"/>
    </source>
</evidence>
<dbReference type="Pfam" id="PF02700">
    <property type="entry name" value="PurS"/>
    <property type="match status" value="1"/>
</dbReference>
<dbReference type="STRING" id="531814.SAMN04487944_10790"/>
<comment type="similarity">
    <text evidence="6">Belongs to the PurS family.</text>
</comment>
<keyword evidence="5 6" id="KW-0067">ATP-binding</keyword>
<dbReference type="UniPathway" id="UPA00074">
    <property type="reaction ID" value="UER00128"/>
</dbReference>
<dbReference type="PANTHER" id="PTHR34696:SF1">
    <property type="entry name" value="PHOSPHORIBOSYLFORMYLGLYCINAMIDINE SYNTHASE SUBUNIT PURS"/>
    <property type="match status" value="1"/>
</dbReference>
<dbReference type="HAMAP" id="MF_01926">
    <property type="entry name" value="PurS"/>
    <property type="match status" value="1"/>
</dbReference>
<comment type="subunit">
    <text evidence="6">Part of the FGAM synthase complex composed of 1 PurL, 1 PurQ and 2 PurS subunits.</text>
</comment>
<accession>A0A1H9QV46</accession>
<keyword evidence="2 6" id="KW-0436">Ligase</keyword>
<gene>
    <name evidence="6" type="primary">purS</name>
    <name evidence="7" type="ORF">SAMN04487944_10790</name>
</gene>
<dbReference type="GO" id="GO:0005737">
    <property type="term" value="C:cytoplasm"/>
    <property type="evidence" value="ECO:0007669"/>
    <property type="project" value="UniProtKB-SubCell"/>
</dbReference>
<sequence length="83" mass="9342">MKLVKVHVTLKEGVLDPQGKAVQGSLNTLGYDFVEEVRVGKYLELTVKDDANIEQQIEDMCNKLLANPVIENYEYTVEEGVTQ</sequence>
<dbReference type="SUPFAM" id="SSF82697">
    <property type="entry name" value="PurS-like"/>
    <property type="match status" value="1"/>
</dbReference>